<feature type="transmembrane region" description="Helical" evidence="8">
    <location>
        <begin position="68"/>
        <end position="85"/>
    </location>
</feature>
<feature type="transmembrane region" description="Helical" evidence="8">
    <location>
        <begin position="263"/>
        <end position="282"/>
    </location>
</feature>
<dbReference type="InterPro" id="IPR004840">
    <property type="entry name" value="Amino_acid_permease_CS"/>
</dbReference>
<feature type="transmembrane region" description="Helical" evidence="8">
    <location>
        <begin position="469"/>
        <end position="490"/>
    </location>
</feature>
<reference evidence="10 11" key="1">
    <citation type="submission" date="2015-11" db="EMBL/GenBank/DDBJ databases">
        <title>The genome of Debaryomyces fabryi.</title>
        <authorList>
            <person name="Tafer H."/>
            <person name="Lopandic K."/>
        </authorList>
    </citation>
    <scope>NUCLEOTIDE SEQUENCE [LARGE SCALE GENOMIC DNA]</scope>
    <source>
        <strain evidence="10 11">CBS 789</strain>
    </source>
</reference>
<evidence type="ECO:0000256" key="1">
    <source>
        <dbReference type="ARBA" id="ARBA00004141"/>
    </source>
</evidence>
<evidence type="ECO:0000256" key="5">
    <source>
        <dbReference type="ARBA" id="ARBA00022970"/>
    </source>
</evidence>
<dbReference type="GO" id="GO:0016020">
    <property type="term" value="C:membrane"/>
    <property type="evidence" value="ECO:0007669"/>
    <property type="project" value="UniProtKB-SubCell"/>
</dbReference>
<organism evidence="10 11">
    <name type="scientific">Debaryomyces fabryi</name>
    <dbReference type="NCBI Taxonomy" id="58627"/>
    <lineage>
        <taxon>Eukaryota</taxon>
        <taxon>Fungi</taxon>
        <taxon>Dikarya</taxon>
        <taxon>Ascomycota</taxon>
        <taxon>Saccharomycotina</taxon>
        <taxon>Pichiomycetes</taxon>
        <taxon>Debaryomycetaceae</taxon>
        <taxon>Debaryomyces</taxon>
    </lineage>
</organism>
<evidence type="ECO:0000256" key="6">
    <source>
        <dbReference type="ARBA" id="ARBA00022989"/>
    </source>
</evidence>
<feature type="transmembrane region" description="Helical" evidence="8">
    <location>
        <begin position="150"/>
        <end position="171"/>
    </location>
</feature>
<dbReference type="PIRSF" id="PIRSF006060">
    <property type="entry name" value="AA_transporter"/>
    <property type="match status" value="1"/>
</dbReference>
<evidence type="ECO:0000256" key="8">
    <source>
        <dbReference type="SAM" id="Phobius"/>
    </source>
</evidence>
<evidence type="ECO:0000256" key="3">
    <source>
        <dbReference type="ARBA" id="ARBA00022448"/>
    </source>
</evidence>
<proteinExistence type="inferred from homology"/>
<keyword evidence="4 8" id="KW-0812">Transmembrane</keyword>
<keyword evidence="7 8" id="KW-0472">Membrane</keyword>
<dbReference type="Gene3D" id="1.20.1740.10">
    <property type="entry name" value="Amino acid/polyamine transporter I"/>
    <property type="match status" value="1"/>
</dbReference>
<feature type="transmembrane region" description="Helical" evidence="8">
    <location>
        <begin position="222"/>
        <end position="251"/>
    </location>
</feature>
<dbReference type="RefSeq" id="XP_015464507.1">
    <property type="nucleotide sequence ID" value="XM_015614667.1"/>
</dbReference>
<feature type="transmembrane region" description="Helical" evidence="8">
    <location>
        <begin position="183"/>
        <end position="202"/>
    </location>
</feature>
<comment type="caution">
    <text evidence="10">The sequence shown here is derived from an EMBL/GenBank/DDBJ whole genome shotgun (WGS) entry which is preliminary data.</text>
</comment>
<accession>A0A0V1PQF2</accession>
<dbReference type="PROSITE" id="PS00218">
    <property type="entry name" value="AMINO_ACID_PERMEASE_1"/>
    <property type="match status" value="1"/>
</dbReference>
<evidence type="ECO:0000313" key="10">
    <source>
        <dbReference type="EMBL" id="KRZ98404.1"/>
    </source>
</evidence>
<name>A0A0V1PQF2_9ASCO</name>
<keyword evidence="11" id="KW-1185">Reference proteome</keyword>
<dbReference type="Pfam" id="PF00324">
    <property type="entry name" value="AA_permease"/>
    <property type="match status" value="1"/>
</dbReference>
<sequence length="541" mass="59584">MISSVSNISNSNKKDINDEIVELQMPQENGGLKRSMTSRHLFMISIGSAVGMGLWLGTGASLHKGGPVGLFIGYMITGTVAWALNMSIGEIASLYPVTSAFPRWSAQFVDPSLSVVVGWMHWWGNMIGASNELVGMATVMGFWLPNINPGVWITIFFIVLVSMHSFAVNVFAEIESFLSAIKFSWIFIAIIVMIIISAGGAPEGNSVGFHYWRTVPFNDNGFKGFLTVLPTCIFSLAGIELVGLVAAECISPRKSVPIAVKSIWLRITLFYILGSFVVTIVMNPNNDQLLGGSGTNASPFVIAFKNSGLSGLAHVMNVIILVSVFSSASGTFYGCPRILMGLAHLKMAPKLFSKVNRRGVPYIGYIFSALLSGGLAYINLSESGATVFGWFLNLSSLVALLLWSVIFIVNIRLRKAWVAQGKDLNSLPWTTKFNPYIAWYGLFWSILITIVEFYLSVWPWKEVSSAKNFFANYISVVLMIIIYVGSKIYFKGPFLIPLIEIDLDNGLFLEDDIINAKNTIDKGVFRGFYDDVRTFIDDKTK</sequence>
<feature type="transmembrane region" description="Helical" evidence="8">
    <location>
        <begin position="433"/>
        <end position="457"/>
    </location>
</feature>
<keyword evidence="3" id="KW-0813">Transport</keyword>
<evidence type="ECO:0000256" key="2">
    <source>
        <dbReference type="ARBA" id="ARBA00006983"/>
    </source>
</evidence>
<evidence type="ECO:0000313" key="11">
    <source>
        <dbReference type="Proteomes" id="UP000054251"/>
    </source>
</evidence>
<dbReference type="InterPro" id="IPR004841">
    <property type="entry name" value="AA-permease/SLC12A_dom"/>
</dbReference>
<protein>
    <recommendedName>
        <fullName evidence="9">Amino acid permease/ SLC12A domain-containing protein</fullName>
    </recommendedName>
</protein>
<keyword evidence="6 8" id="KW-1133">Transmembrane helix</keyword>
<evidence type="ECO:0000256" key="7">
    <source>
        <dbReference type="ARBA" id="ARBA00023136"/>
    </source>
</evidence>
<dbReference type="PANTHER" id="PTHR43341">
    <property type="entry name" value="AMINO ACID PERMEASE"/>
    <property type="match status" value="1"/>
</dbReference>
<evidence type="ECO:0000259" key="9">
    <source>
        <dbReference type="Pfam" id="PF00324"/>
    </source>
</evidence>
<dbReference type="PANTHER" id="PTHR43341:SF37">
    <property type="entry name" value="AMINO ACID TRANSPORTER (EUROFUNG)"/>
    <property type="match status" value="1"/>
</dbReference>
<dbReference type="GeneID" id="26842847"/>
<evidence type="ECO:0000256" key="4">
    <source>
        <dbReference type="ARBA" id="ARBA00022692"/>
    </source>
</evidence>
<dbReference type="Proteomes" id="UP000054251">
    <property type="component" value="Unassembled WGS sequence"/>
</dbReference>
<dbReference type="OrthoDB" id="3900342at2759"/>
<feature type="domain" description="Amino acid permease/ SLC12A" evidence="9">
    <location>
        <begin position="40"/>
        <end position="493"/>
    </location>
</feature>
<feature type="transmembrane region" description="Helical" evidence="8">
    <location>
        <begin position="390"/>
        <end position="413"/>
    </location>
</feature>
<feature type="transmembrane region" description="Helical" evidence="8">
    <location>
        <begin position="360"/>
        <end position="378"/>
    </location>
</feature>
<dbReference type="InterPro" id="IPR050524">
    <property type="entry name" value="APC_YAT"/>
</dbReference>
<dbReference type="GO" id="GO:0015171">
    <property type="term" value="F:amino acid transmembrane transporter activity"/>
    <property type="evidence" value="ECO:0007669"/>
    <property type="project" value="TreeGrafter"/>
</dbReference>
<feature type="transmembrane region" description="Helical" evidence="8">
    <location>
        <begin position="41"/>
        <end position="62"/>
    </location>
</feature>
<feature type="transmembrane region" description="Helical" evidence="8">
    <location>
        <begin position="315"/>
        <end position="339"/>
    </location>
</feature>
<gene>
    <name evidence="10" type="ORF">AC631_05838</name>
</gene>
<dbReference type="FunFam" id="1.20.1740.10:FF:000001">
    <property type="entry name" value="Amino acid permease"/>
    <property type="match status" value="1"/>
</dbReference>
<dbReference type="EMBL" id="LMYN01000297">
    <property type="protein sequence ID" value="KRZ98404.1"/>
    <property type="molecule type" value="Genomic_DNA"/>
</dbReference>
<comment type="subcellular location">
    <subcellularLocation>
        <location evidence="1">Membrane</location>
        <topology evidence="1">Multi-pass membrane protein</topology>
    </subcellularLocation>
</comment>
<keyword evidence="5" id="KW-0029">Amino-acid transport</keyword>
<dbReference type="AlphaFoldDB" id="A0A0V1PQF2"/>
<comment type="similarity">
    <text evidence="2">Belongs to the amino acid-polyamine-organocation (APC) superfamily. YAT (TC 2.A.3.10) family.</text>
</comment>